<dbReference type="AlphaFoldDB" id="A5CFU1"/>
<dbReference type="InterPro" id="IPR036188">
    <property type="entry name" value="FAD/NAD-bd_sf"/>
</dbReference>
<evidence type="ECO:0000256" key="9">
    <source>
        <dbReference type="ARBA" id="ARBA00023027"/>
    </source>
</evidence>
<dbReference type="EMBL" id="AM501426">
    <property type="protein sequence ID" value="CAM58079.1"/>
    <property type="molecule type" value="Genomic_DNA"/>
</dbReference>
<evidence type="ECO:0000256" key="7">
    <source>
        <dbReference type="ARBA" id="ARBA00022827"/>
    </source>
</evidence>
<dbReference type="InterPro" id="IPR001100">
    <property type="entry name" value="Pyr_nuc-diS_OxRdtase"/>
</dbReference>
<dbReference type="InterPro" id="IPR006258">
    <property type="entry name" value="Lipoamide_DH"/>
</dbReference>
<dbReference type="PRINTS" id="PR00411">
    <property type="entry name" value="PNDRDTASEI"/>
</dbReference>
<sequence>MSRSFDVVVIGAGPAGYVAAIRASQLGMNVACIDEWENLDGKNAFGGTCLNAGCIPSKALLESSELYHRAEHEFSKHGINMSDVRIDVAAMQKRKATIVRQLTGGIAGLFKANNVVGLAGHGRLLAGKKVEYTPVDGEVEVFDARYVILASGSTPMELPIAPFDGERIVDSWGALEFSEVPKTFGVVGAGVIGLELGSVWNRLGSDVVILEAMDDFLFMADKELAKDAQRHFKKQGLKIQLGARVTSAKASAEGVTVAYEDKDGAQSVDVEKLVVAVGRRPFTDGLFADDAGVLSDKQGFIEVDEQCRTSIKGVFAVGDCVRGPMLAHKGSEEGVMAADLIAGEISEVNYNVIPSVIYTAPEIAWVGKTEEEVQASGRPYKTGSFPFAASARAKAMEQTAGMVKIVAAKDDDEILGVHIVGPMAGELIAEAVLAMEFSASTEDLQRTIHAHPSLAEAIHEASLAADNRALNIPNK</sequence>
<evidence type="ECO:0000256" key="4">
    <source>
        <dbReference type="ARBA" id="ARBA00016961"/>
    </source>
</evidence>
<name>A5CFU1_9ZZZZ</name>
<evidence type="ECO:0000256" key="2">
    <source>
        <dbReference type="ARBA" id="ARBA00004496"/>
    </source>
</evidence>
<dbReference type="Gene3D" id="3.30.390.30">
    <property type="match status" value="1"/>
</dbReference>
<comment type="cofactor">
    <cofactor evidence="1">
        <name>FAD</name>
        <dbReference type="ChEBI" id="CHEBI:57692"/>
    </cofactor>
</comment>
<feature type="domain" description="Pyridine nucleotide-disulphide oxidoreductase dimerisation" evidence="12">
    <location>
        <begin position="353"/>
        <end position="461"/>
    </location>
</feature>
<evidence type="ECO:0000259" key="12">
    <source>
        <dbReference type="Pfam" id="PF02852"/>
    </source>
</evidence>
<feature type="domain" description="FAD/NAD(P)-binding" evidence="13">
    <location>
        <begin position="5"/>
        <end position="334"/>
    </location>
</feature>
<proteinExistence type="inferred from homology"/>
<evidence type="ECO:0000256" key="3">
    <source>
        <dbReference type="ARBA" id="ARBA00007532"/>
    </source>
</evidence>
<dbReference type="SUPFAM" id="SSF51905">
    <property type="entry name" value="FAD/NAD(P)-binding domain"/>
    <property type="match status" value="1"/>
</dbReference>
<keyword evidence="6" id="KW-0285">Flavoprotein</keyword>
<evidence type="ECO:0000313" key="14">
    <source>
        <dbReference type="EMBL" id="CAM58079.1"/>
    </source>
</evidence>
<keyword evidence="7" id="KW-0274">FAD</keyword>
<dbReference type="PROSITE" id="PS00076">
    <property type="entry name" value="PYRIDINE_REDOX_1"/>
    <property type="match status" value="1"/>
</dbReference>
<dbReference type="PANTHER" id="PTHR22912:SF224">
    <property type="entry name" value="DIHYDROLIPOYL DEHYDROGENASE"/>
    <property type="match status" value="1"/>
</dbReference>
<dbReference type="InterPro" id="IPR050151">
    <property type="entry name" value="Class-I_Pyr_Nuc-Dis_Oxidored"/>
</dbReference>
<keyword evidence="10" id="KW-1015">Disulfide bond</keyword>
<keyword evidence="5" id="KW-0963">Cytoplasm</keyword>
<dbReference type="PANTHER" id="PTHR22912">
    <property type="entry name" value="DISULFIDE OXIDOREDUCTASE"/>
    <property type="match status" value="1"/>
</dbReference>
<reference evidence="14" key="1">
    <citation type="submission" date="2007-03" db="EMBL/GenBank/DDBJ databases">
        <title>Isolation and characterization of alkane hydroxylases from Pacific deep-sea sediment.</title>
        <authorList>
            <person name="Xu M."/>
        </authorList>
    </citation>
    <scope>NUCLEOTIDE SEQUENCE</scope>
</reference>
<dbReference type="InterPro" id="IPR004099">
    <property type="entry name" value="Pyr_nucl-diS_OxRdtase_dimer"/>
</dbReference>
<dbReference type="Pfam" id="PF02852">
    <property type="entry name" value="Pyr_redox_dim"/>
    <property type="match status" value="1"/>
</dbReference>
<dbReference type="NCBIfam" id="TIGR01350">
    <property type="entry name" value="lipoamide_DH"/>
    <property type="match status" value="1"/>
</dbReference>
<dbReference type="Gene3D" id="3.50.50.60">
    <property type="entry name" value="FAD/NAD(P)-binding domain"/>
    <property type="match status" value="2"/>
</dbReference>
<organism evidence="14">
    <name type="scientific">uncultured marine microorganism</name>
    <dbReference type="NCBI Taxonomy" id="415540"/>
    <lineage>
        <taxon>unclassified sequences</taxon>
        <taxon>environmental samples</taxon>
    </lineage>
</organism>
<dbReference type="InterPro" id="IPR023753">
    <property type="entry name" value="FAD/NAD-binding_dom"/>
</dbReference>
<dbReference type="GO" id="GO:0004148">
    <property type="term" value="F:dihydrolipoyl dehydrogenase (NADH) activity"/>
    <property type="evidence" value="ECO:0007669"/>
    <property type="project" value="InterPro"/>
</dbReference>
<evidence type="ECO:0000259" key="13">
    <source>
        <dbReference type="Pfam" id="PF07992"/>
    </source>
</evidence>
<protein>
    <recommendedName>
        <fullName evidence="4">Dihydrolipoyl dehydrogenase</fullName>
    </recommendedName>
</protein>
<accession>A5CFU1</accession>
<dbReference type="PRINTS" id="PR00368">
    <property type="entry name" value="FADPNR"/>
</dbReference>
<dbReference type="InterPro" id="IPR012999">
    <property type="entry name" value="Pyr_OxRdtase_I_AS"/>
</dbReference>
<evidence type="ECO:0000256" key="11">
    <source>
        <dbReference type="ARBA" id="ARBA00023284"/>
    </source>
</evidence>
<dbReference type="SUPFAM" id="SSF55424">
    <property type="entry name" value="FAD/NAD-linked reductases, dimerisation (C-terminal) domain"/>
    <property type="match status" value="1"/>
</dbReference>
<keyword evidence="9" id="KW-0520">NAD</keyword>
<evidence type="ECO:0000256" key="6">
    <source>
        <dbReference type="ARBA" id="ARBA00022630"/>
    </source>
</evidence>
<dbReference type="GO" id="GO:0050660">
    <property type="term" value="F:flavin adenine dinucleotide binding"/>
    <property type="evidence" value="ECO:0007669"/>
    <property type="project" value="InterPro"/>
</dbReference>
<dbReference type="Pfam" id="PF07992">
    <property type="entry name" value="Pyr_redox_2"/>
    <property type="match status" value="1"/>
</dbReference>
<dbReference type="InterPro" id="IPR016156">
    <property type="entry name" value="FAD/NAD-linked_Rdtase_dimer_sf"/>
</dbReference>
<comment type="similarity">
    <text evidence="3">Belongs to the class-I pyridine nucleotide-disulfide oxidoreductase family.</text>
</comment>
<keyword evidence="8" id="KW-0560">Oxidoreductase</keyword>
<evidence type="ECO:0000256" key="1">
    <source>
        <dbReference type="ARBA" id="ARBA00001974"/>
    </source>
</evidence>
<dbReference type="FunFam" id="3.30.390.30:FF:000001">
    <property type="entry name" value="Dihydrolipoyl dehydrogenase"/>
    <property type="match status" value="1"/>
</dbReference>
<comment type="subcellular location">
    <subcellularLocation>
        <location evidence="2">Cytoplasm</location>
    </subcellularLocation>
</comment>
<dbReference type="PIRSF" id="PIRSF000350">
    <property type="entry name" value="Mercury_reductase_MerA"/>
    <property type="match status" value="1"/>
</dbReference>
<evidence type="ECO:0000256" key="5">
    <source>
        <dbReference type="ARBA" id="ARBA00022490"/>
    </source>
</evidence>
<dbReference type="GO" id="GO:0006103">
    <property type="term" value="P:2-oxoglutarate metabolic process"/>
    <property type="evidence" value="ECO:0007669"/>
    <property type="project" value="TreeGrafter"/>
</dbReference>
<keyword evidence="11" id="KW-0676">Redox-active center</keyword>
<evidence type="ECO:0000256" key="8">
    <source>
        <dbReference type="ARBA" id="ARBA00023002"/>
    </source>
</evidence>
<evidence type="ECO:0000256" key="10">
    <source>
        <dbReference type="ARBA" id="ARBA00023157"/>
    </source>
</evidence>